<evidence type="ECO:0000256" key="2">
    <source>
        <dbReference type="ARBA" id="ARBA00022448"/>
    </source>
</evidence>
<dbReference type="Gene3D" id="3.40.50.300">
    <property type="entry name" value="P-loop containing nucleotide triphosphate hydrolases"/>
    <property type="match status" value="1"/>
</dbReference>
<sequence>MEDKKQATIRLKNLAIGYKAKNNTKVVASGLCTEINSGELTCLLGANGVGKSTLLRTLSAFQPKLDGEIDIMDREIGTYSDKELSRTIGVVLTEKCDVRNMTARELIEMGRSPYTGFWGTLHREDREIVERSISLVKIENLADRMVHTLSDGERQKVMIAKALAQQTPVIFLDEPTAFLDFPSKVEIMQLLHQLTRETGKTIFLSTHDLELALQIADKIWLMDRQHGITIGTPEDLALEGHLSGFFARKGIVFDMETGLFRVENQYSSQVRLVGHGQKYAMVRKALQRNGILANRNVVSGIYVETGDLTTSGFRICREGEVVAEAKTIEELLGQLKKNS</sequence>
<dbReference type="STRING" id="1121130.GCA_000519105_01470"/>
<evidence type="ECO:0000313" key="12">
    <source>
        <dbReference type="Proteomes" id="UP000283589"/>
    </source>
</evidence>
<gene>
    <name evidence="11" type="ORF">DWW18_13595</name>
</gene>
<protein>
    <submittedName>
        <fullName evidence="11">ABC transporter ATP-binding protein</fullName>
    </submittedName>
</protein>
<comment type="caution">
    <text evidence="11">The sequence shown here is derived from an EMBL/GenBank/DDBJ whole genome shotgun (WGS) entry which is preliminary data.</text>
</comment>
<keyword evidence="2" id="KW-0813">Transport</keyword>
<comment type="subcellular location">
    <subcellularLocation>
        <location evidence="1">Cell membrane</location>
        <topology evidence="1">Peripheral membrane protein</topology>
    </subcellularLocation>
</comment>
<dbReference type="RefSeq" id="WP_118260945.1">
    <property type="nucleotide sequence ID" value="NZ_CALBWO010000046.1"/>
</dbReference>
<dbReference type="PANTHER" id="PTHR42771:SF2">
    <property type="entry name" value="IRON(3+)-HYDROXAMATE IMPORT ATP-BINDING PROTEIN FHUC"/>
    <property type="match status" value="1"/>
</dbReference>
<dbReference type="EMBL" id="QRZA01000019">
    <property type="protein sequence ID" value="RGV32618.1"/>
    <property type="molecule type" value="Genomic_DNA"/>
</dbReference>
<evidence type="ECO:0000256" key="8">
    <source>
        <dbReference type="ARBA" id="ARBA00023065"/>
    </source>
</evidence>
<dbReference type="PANTHER" id="PTHR42771">
    <property type="entry name" value="IRON(3+)-HYDROXAMATE IMPORT ATP-BINDING PROTEIN FHUC"/>
    <property type="match status" value="1"/>
</dbReference>
<keyword evidence="3" id="KW-1003">Cell membrane</keyword>
<dbReference type="CDD" id="cd03214">
    <property type="entry name" value="ABC_Iron-Siderophores_B12_Hemin"/>
    <property type="match status" value="1"/>
</dbReference>
<dbReference type="Pfam" id="PF00005">
    <property type="entry name" value="ABC_tran"/>
    <property type="match status" value="1"/>
</dbReference>
<feature type="domain" description="ABC transporter" evidence="10">
    <location>
        <begin position="9"/>
        <end position="249"/>
    </location>
</feature>
<evidence type="ECO:0000256" key="5">
    <source>
        <dbReference type="ARBA" id="ARBA00022741"/>
    </source>
</evidence>
<dbReference type="SUPFAM" id="SSF52540">
    <property type="entry name" value="P-loop containing nucleoside triphosphate hydrolases"/>
    <property type="match status" value="1"/>
</dbReference>
<evidence type="ECO:0000313" key="11">
    <source>
        <dbReference type="EMBL" id="RGV32618.1"/>
    </source>
</evidence>
<dbReference type="SMART" id="SM00382">
    <property type="entry name" value="AAA"/>
    <property type="match status" value="1"/>
</dbReference>
<keyword evidence="7" id="KW-0408">Iron</keyword>
<keyword evidence="5" id="KW-0547">Nucleotide-binding</keyword>
<name>A0A412WY61_9BACT</name>
<dbReference type="GO" id="GO:0016887">
    <property type="term" value="F:ATP hydrolysis activity"/>
    <property type="evidence" value="ECO:0007669"/>
    <property type="project" value="InterPro"/>
</dbReference>
<organism evidence="11 12">
    <name type="scientific">Butyricimonas virosa</name>
    <dbReference type="NCBI Taxonomy" id="544645"/>
    <lineage>
        <taxon>Bacteria</taxon>
        <taxon>Pseudomonadati</taxon>
        <taxon>Bacteroidota</taxon>
        <taxon>Bacteroidia</taxon>
        <taxon>Bacteroidales</taxon>
        <taxon>Odoribacteraceae</taxon>
        <taxon>Butyricimonas</taxon>
    </lineage>
</organism>
<dbReference type="Proteomes" id="UP000283589">
    <property type="component" value="Unassembled WGS sequence"/>
</dbReference>
<evidence type="ECO:0000256" key="1">
    <source>
        <dbReference type="ARBA" id="ARBA00004202"/>
    </source>
</evidence>
<accession>A0A412WY61</accession>
<evidence type="ECO:0000256" key="7">
    <source>
        <dbReference type="ARBA" id="ARBA00023004"/>
    </source>
</evidence>
<dbReference type="GO" id="GO:0006826">
    <property type="term" value="P:iron ion transport"/>
    <property type="evidence" value="ECO:0007669"/>
    <property type="project" value="UniProtKB-KW"/>
</dbReference>
<dbReference type="InterPro" id="IPR003439">
    <property type="entry name" value="ABC_transporter-like_ATP-bd"/>
</dbReference>
<dbReference type="PROSITE" id="PS50893">
    <property type="entry name" value="ABC_TRANSPORTER_2"/>
    <property type="match status" value="1"/>
</dbReference>
<evidence type="ECO:0000259" key="10">
    <source>
        <dbReference type="PROSITE" id="PS50893"/>
    </source>
</evidence>
<dbReference type="InterPro" id="IPR027417">
    <property type="entry name" value="P-loop_NTPase"/>
</dbReference>
<dbReference type="GO" id="GO:0005886">
    <property type="term" value="C:plasma membrane"/>
    <property type="evidence" value="ECO:0007669"/>
    <property type="project" value="UniProtKB-SubCell"/>
</dbReference>
<evidence type="ECO:0000256" key="6">
    <source>
        <dbReference type="ARBA" id="ARBA00022840"/>
    </source>
</evidence>
<keyword evidence="4" id="KW-0410">Iron transport</keyword>
<evidence type="ECO:0000256" key="4">
    <source>
        <dbReference type="ARBA" id="ARBA00022496"/>
    </source>
</evidence>
<proteinExistence type="predicted"/>
<keyword evidence="8" id="KW-0406">Ion transport</keyword>
<keyword evidence="9" id="KW-0472">Membrane</keyword>
<dbReference type="InterPro" id="IPR051535">
    <property type="entry name" value="Siderophore_ABC-ATPase"/>
</dbReference>
<dbReference type="GO" id="GO:0005524">
    <property type="term" value="F:ATP binding"/>
    <property type="evidence" value="ECO:0007669"/>
    <property type="project" value="UniProtKB-KW"/>
</dbReference>
<reference evidence="11 12" key="1">
    <citation type="submission" date="2018-08" db="EMBL/GenBank/DDBJ databases">
        <title>A genome reference for cultivated species of the human gut microbiota.</title>
        <authorList>
            <person name="Zou Y."/>
            <person name="Xue W."/>
            <person name="Luo G."/>
        </authorList>
    </citation>
    <scope>NUCLEOTIDE SEQUENCE [LARGE SCALE GENOMIC DNA]</scope>
    <source>
        <strain evidence="11 12">AF14-49</strain>
    </source>
</reference>
<dbReference type="AlphaFoldDB" id="A0A412WY61"/>
<dbReference type="InterPro" id="IPR003593">
    <property type="entry name" value="AAA+_ATPase"/>
</dbReference>
<evidence type="ECO:0000256" key="9">
    <source>
        <dbReference type="ARBA" id="ARBA00023136"/>
    </source>
</evidence>
<keyword evidence="6 11" id="KW-0067">ATP-binding</keyword>
<evidence type="ECO:0000256" key="3">
    <source>
        <dbReference type="ARBA" id="ARBA00022475"/>
    </source>
</evidence>